<dbReference type="RefSeq" id="WP_377935520.1">
    <property type="nucleotide sequence ID" value="NZ_JBHUEA010000020.1"/>
</dbReference>
<name>A0ABW4LG29_9MICO</name>
<protein>
    <submittedName>
        <fullName evidence="3">Relaxase/mobilization nuclease domain-containing protein</fullName>
    </submittedName>
</protein>
<proteinExistence type="predicted"/>
<evidence type="ECO:0000313" key="3">
    <source>
        <dbReference type="EMBL" id="MFD1722433.1"/>
    </source>
</evidence>
<feature type="compositionally biased region" description="Low complexity" evidence="1">
    <location>
        <begin position="505"/>
        <end position="514"/>
    </location>
</feature>
<evidence type="ECO:0000256" key="1">
    <source>
        <dbReference type="SAM" id="MobiDB-lite"/>
    </source>
</evidence>
<feature type="region of interest" description="Disordered" evidence="1">
    <location>
        <begin position="505"/>
        <end position="545"/>
    </location>
</feature>
<comment type="caution">
    <text evidence="3">The sequence shown here is derived from an EMBL/GenBank/DDBJ whole genome shotgun (WGS) entry which is preliminary data.</text>
</comment>
<dbReference type="EMBL" id="JBHUEA010000020">
    <property type="protein sequence ID" value="MFD1722433.1"/>
    <property type="molecule type" value="Genomic_DNA"/>
</dbReference>
<gene>
    <name evidence="3" type="ORF">ACFSBI_12820</name>
</gene>
<sequence>MIASISRGGDLGGLLAYLAGPGRSNEHTEQHLIAGDAAVMTMYGTDTLDRAAATEIAASLDAPRREFGVEVTRLLTHVDTESGETVRSRVDGSVWHCSLSLAAEEGQLTDDRWAAIVEDFVTRMGFAGDNARADCRWVAVRHGLSLNGNDHVHVAVSLVREDGTKASVHNDYQRAMQTVRELEQRHGLQPLVPVQERAFHQREETRAAREAAARRGLVEVDAKTLERYVRAAATASLDEAEFVRRLRREGLLVHPRYATGRDDVVTGYAVALRPAEGEKPVWHGGQKLARDLSLPELRKGWPDRPDSATEAVVEWRAVRRGLGRVPARAGREAAELHPDLFAEHVADIAKLRDYLTRVPVDDYAIWAHAARDMAGMCAAWSRRIEPTPGPLADAARILARSAQLRPIESRPRPIAMPSIANTVALVSATATAGRNATAELLLLRQFAVTARSIHAAATAAGDAARAEQLNGALRDRLRQVRDSYLAIERSNALQQLSPEQQATAARAAIATSTRGGPVPTPLTPHVSVPTTRGGGPVRPGQDLER</sequence>
<dbReference type="InterPro" id="IPR005094">
    <property type="entry name" value="Endonuclease_MobA/VirD2"/>
</dbReference>
<accession>A0ABW4LG29</accession>
<organism evidence="3 4">
    <name type="scientific">Amnibacterium endophyticum</name>
    <dbReference type="NCBI Taxonomy" id="2109337"/>
    <lineage>
        <taxon>Bacteria</taxon>
        <taxon>Bacillati</taxon>
        <taxon>Actinomycetota</taxon>
        <taxon>Actinomycetes</taxon>
        <taxon>Micrococcales</taxon>
        <taxon>Microbacteriaceae</taxon>
        <taxon>Amnibacterium</taxon>
    </lineage>
</organism>
<dbReference type="Proteomes" id="UP001597347">
    <property type="component" value="Unassembled WGS sequence"/>
</dbReference>
<evidence type="ECO:0000259" key="2">
    <source>
        <dbReference type="Pfam" id="PF03432"/>
    </source>
</evidence>
<feature type="domain" description="MobA/VirD2-like nuclease" evidence="2">
    <location>
        <begin position="89"/>
        <end position="188"/>
    </location>
</feature>
<dbReference type="Pfam" id="PF03432">
    <property type="entry name" value="Relaxase"/>
    <property type="match status" value="1"/>
</dbReference>
<evidence type="ECO:0000313" key="4">
    <source>
        <dbReference type="Proteomes" id="UP001597347"/>
    </source>
</evidence>
<reference evidence="4" key="1">
    <citation type="journal article" date="2019" name="Int. J. Syst. Evol. Microbiol.">
        <title>The Global Catalogue of Microorganisms (GCM) 10K type strain sequencing project: providing services to taxonomists for standard genome sequencing and annotation.</title>
        <authorList>
            <consortium name="The Broad Institute Genomics Platform"/>
            <consortium name="The Broad Institute Genome Sequencing Center for Infectious Disease"/>
            <person name="Wu L."/>
            <person name="Ma J."/>
        </authorList>
    </citation>
    <scope>NUCLEOTIDE SEQUENCE [LARGE SCALE GENOMIC DNA]</scope>
    <source>
        <strain evidence="4">CGMCC 1.12471</strain>
    </source>
</reference>
<keyword evidence="4" id="KW-1185">Reference proteome</keyword>